<name>A0ABS9DYJ2_9PROT</name>
<dbReference type="EMBL" id="JAKGBZ010000014">
    <property type="protein sequence ID" value="MCF3946870.1"/>
    <property type="molecule type" value="Genomic_DNA"/>
</dbReference>
<dbReference type="SUPFAM" id="SSF56524">
    <property type="entry name" value="Oxidoreductase molybdopterin-binding domain"/>
    <property type="match status" value="1"/>
</dbReference>
<proteinExistence type="predicted"/>
<dbReference type="Pfam" id="PF00174">
    <property type="entry name" value="Oxidored_molyb"/>
    <property type="match status" value="1"/>
</dbReference>
<dbReference type="InterPro" id="IPR036374">
    <property type="entry name" value="OxRdtase_Mopterin-bd_sf"/>
</dbReference>
<dbReference type="PANTHER" id="PTHR43032">
    <property type="entry name" value="PROTEIN-METHIONINE-SULFOXIDE REDUCTASE"/>
    <property type="match status" value="1"/>
</dbReference>
<protein>
    <submittedName>
        <fullName evidence="2">Sulfite oxidase-like oxidoreductase</fullName>
    </submittedName>
</protein>
<accession>A0ABS9DYJ2</accession>
<feature type="domain" description="Oxidoreductase molybdopterin-binding" evidence="1">
    <location>
        <begin position="64"/>
        <end position="206"/>
    </location>
</feature>
<evidence type="ECO:0000259" key="1">
    <source>
        <dbReference type="Pfam" id="PF00174"/>
    </source>
</evidence>
<dbReference type="InterPro" id="IPR000572">
    <property type="entry name" value="OxRdtase_Mopterin-bd_dom"/>
</dbReference>
<evidence type="ECO:0000313" key="3">
    <source>
        <dbReference type="Proteomes" id="UP001521209"/>
    </source>
</evidence>
<evidence type="ECO:0000313" key="2">
    <source>
        <dbReference type="EMBL" id="MCF3946870.1"/>
    </source>
</evidence>
<dbReference type="RefSeq" id="WP_235704100.1">
    <property type="nucleotide sequence ID" value="NZ_JAKGBZ010000014.1"/>
</dbReference>
<reference evidence="2 3" key="1">
    <citation type="submission" date="2022-01" db="EMBL/GenBank/DDBJ databases">
        <authorList>
            <person name="Won M."/>
            <person name="Kim S.-J."/>
            <person name="Kwon S.-W."/>
        </authorList>
    </citation>
    <scope>NUCLEOTIDE SEQUENCE [LARGE SCALE GENOMIC DNA]</scope>
    <source>
        <strain evidence="2 3">KCTC 23505</strain>
    </source>
</reference>
<dbReference type="CDD" id="cd02109">
    <property type="entry name" value="arch_bact_SO_family_Moco"/>
    <property type="match status" value="1"/>
</dbReference>
<organism evidence="2 3">
    <name type="scientific">Acidiphilium iwatense</name>
    <dbReference type="NCBI Taxonomy" id="768198"/>
    <lineage>
        <taxon>Bacteria</taxon>
        <taxon>Pseudomonadati</taxon>
        <taxon>Pseudomonadota</taxon>
        <taxon>Alphaproteobacteria</taxon>
        <taxon>Acetobacterales</taxon>
        <taxon>Acidocellaceae</taxon>
        <taxon>Acidiphilium</taxon>
    </lineage>
</organism>
<dbReference type="PANTHER" id="PTHR43032:SF4">
    <property type="entry name" value="OXIDOREDUCTASE MOLYBDOPTERIN-BINDING DOMAIN-CONTAINING PROTEIN"/>
    <property type="match status" value="1"/>
</dbReference>
<sequence length="224" mass="26005">MDETDKDRISILGQIKEKLIGRKQDWAREGRLLTGAAANPAQRLPPGQREVTDWPVLDLGIQPEVPRSAWRLAIDGAVENPVTLDWDALMALPQQDSVLDMHCVTQWSRFDNHWQGVSIRTIVDLVRPKPTVTHVLFESYDDYTTNLRLEQFAAEDCFLVHTWEGKPIPRQHGGPLRVLVPRYYLWKSAKWVRRISFAEADRQGFWETRGYNNNADPWLEERYS</sequence>
<keyword evidence="3" id="KW-1185">Reference proteome</keyword>
<comment type="caution">
    <text evidence="2">The sequence shown here is derived from an EMBL/GenBank/DDBJ whole genome shotgun (WGS) entry which is preliminary data.</text>
</comment>
<dbReference type="Proteomes" id="UP001521209">
    <property type="component" value="Unassembled WGS sequence"/>
</dbReference>
<dbReference type="Gene3D" id="3.90.420.10">
    <property type="entry name" value="Oxidoreductase, molybdopterin-binding domain"/>
    <property type="match status" value="1"/>
</dbReference>
<gene>
    <name evidence="2" type="ORF">L2A60_09275</name>
</gene>